<proteinExistence type="predicted"/>
<dbReference type="Proteomes" id="UP000023268">
    <property type="component" value="Unassembled WGS sequence"/>
</dbReference>
<dbReference type="EMBL" id="JEMG01000001">
    <property type="protein sequence ID" value="EYC52899.1"/>
    <property type="molecule type" value="Genomic_DNA"/>
</dbReference>
<dbReference type="OrthoDB" id="9933062at2"/>
<comment type="caution">
    <text evidence="1">The sequence shown here is derived from an EMBL/GenBank/DDBJ whole genome shotgun (WGS) entry which is preliminary data.</text>
</comment>
<gene>
    <name evidence="1" type="ORF">AZ34_12015</name>
</gene>
<dbReference type="AlphaFoldDB" id="A0A016XLC2"/>
<accession>A0A016XLC2</accession>
<dbReference type="RefSeq" id="WP_035608251.1">
    <property type="nucleotide sequence ID" value="NZ_JEMG01000001.1"/>
</dbReference>
<sequence length="102" mass="11392">MTSDPITLEYSGTLLHAAEARTKQLDAEGHIAPVLCMEVELDNGMHTHMHVEQFFPLGQEEQCRAAARRHKKGERVTVQAPLVSTRLVVTASHIQPIKEEHS</sequence>
<name>A0A016XLC2_9BURK</name>
<reference evidence="1 2" key="1">
    <citation type="submission" date="2014-02" db="EMBL/GenBank/DDBJ databases">
        <title>Draft Genome of Hylemonella gracilis isolated from the Niagara River.</title>
        <authorList>
            <person name="Pawlowski D.R."/>
            <person name="Koudelka G.B."/>
        </authorList>
    </citation>
    <scope>NUCLEOTIDE SEQUENCE [LARGE SCALE GENOMIC DNA]</scope>
    <source>
        <strain evidence="1 2">Niagara R</strain>
    </source>
</reference>
<evidence type="ECO:0000313" key="1">
    <source>
        <dbReference type="EMBL" id="EYC52899.1"/>
    </source>
</evidence>
<organism evidence="1 2">
    <name type="scientific">Hylemonella gracilis str. Niagara R</name>
    <dbReference type="NCBI Taxonomy" id="1458275"/>
    <lineage>
        <taxon>Bacteria</taxon>
        <taxon>Pseudomonadati</taxon>
        <taxon>Pseudomonadota</taxon>
        <taxon>Betaproteobacteria</taxon>
        <taxon>Burkholderiales</taxon>
        <taxon>Comamonadaceae</taxon>
        <taxon>Hylemonella</taxon>
    </lineage>
</organism>
<dbReference type="STRING" id="1458275.AZ34_12015"/>
<protein>
    <submittedName>
        <fullName evidence="1">Uncharacterized protein</fullName>
    </submittedName>
</protein>
<evidence type="ECO:0000313" key="2">
    <source>
        <dbReference type="Proteomes" id="UP000023268"/>
    </source>
</evidence>